<name>A0A2N6JYU0_FISMU</name>
<reference evidence="2 3" key="1">
    <citation type="submission" date="2017-08" db="EMBL/GenBank/DDBJ databases">
        <title>Genomes of Fischerella (Mastigocladus) sp. strains.</title>
        <authorList>
            <person name="Miller S.R."/>
        </authorList>
    </citation>
    <scope>NUCLEOTIDE SEQUENCE [LARGE SCALE GENOMIC DNA]</scope>
    <source>
        <strain evidence="2 3">CCMEE 5323</strain>
    </source>
</reference>
<evidence type="ECO:0000256" key="1">
    <source>
        <dbReference type="SAM" id="MobiDB-lite"/>
    </source>
</evidence>
<comment type="caution">
    <text evidence="2">The sequence shown here is derived from an EMBL/GenBank/DDBJ whole genome shotgun (WGS) entry which is preliminary data.</text>
</comment>
<evidence type="ECO:0000313" key="2">
    <source>
        <dbReference type="EMBL" id="PLZ86195.1"/>
    </source>
</evidence>
<dbReference type="EMBL" id="NRQW01000475">
    <property type="protein sequence ID" value="PLZ86195.1"/>
    <property type="molecule type" value="Genomic_DNA"/>
</dbReference>
<keyword evidence="3" id="KW-1185">Reference proteome</keyword>
<proteinExistence type="predicted"/>
<dbReference type="RefSeq" id="WP_016868189.1">
    <property type="nucleotide sequence ID" value="NZ_CAWNVR010000597.1"/>
</dbReference>
<feature type="compositionally biased region" description="Basic and acidic residues" evidence="1">
    <location>
        <begin position="39"/>
        <end position="53"/>
    </location>
</feature>
<sequence length="63" mass="6848">MSNRKEGESNGKANERNIGEKFTPLGGGEYMEESSGNPVEREEIVKEDKDEKGNGSGQSKSKS</sequence>
<dbReference type="AlphaFoldDB" id="A0A2N6JYU0"/>
<protein>
    <submittedName>
        <fullName evidence="2">Competence protein ComE</fullName>
    </submittedName>
</protein>
<evidence type="ECO:0000313" key="3">
    <source>
        <dbReference type="Proteomes" id="UP000235036"/>
    </source>
</evidence>
<gene>
    <name evidence="2" type="ORF">CEN44_20515</name>
</gene>
<feature type="region of interest" description="Disordered" evidence="1">
    <location>
        <begin position="1"/>
        <end position="63"/>
    </location>
</feature>
<feature type="compositionally biased region" description="Basic and acidic residues" evidence="1">
    <location>
        <begin position="1"/>
        <end position="19"/>
    </location>
</feature>
<accession>A0A2N6JYU0</accession>
<organism evidence="2 3">
    <name type="scientific">Fischerella muscicola CCMEE 5323</name>
    <dbReference type="NCBI Taxonomy" id="2019572"/>
    <lineage>
        <taxon>Bacteria</taxon>
        <taxon>Bacillati</taxon>
        <taxon>Cyanobacteriota</taxon>
        <taxon>Cyanophyceae</taxon>
        <taxon>Nostocales</taxon>
        <taxon>Hapalosiphonaceae</taxon>
        <taxon>Fischerella</taxon>
    </lineage>
</organism>
<dbReference type="Proteomes" id="UP000235036">
    <property type="component" value="Unassembled WGS sequence"/>
</dbReference>